<dbReference type="InterPro" id="IPR058240">
    <property type="entry name" value="rSAM_sf"/>
</dbReference>
<dbReference type="Pfam" id="PF04055">
    <property type="entry name" value="Radical_SAM"/>
    <property type="match status" value="1"/>
</dbReference>
<reference evidence="7 8" key="1">
    <citation type="submission" date="2014-10" db="EMBL/GenBank/DDBJ databases">
        <title>Draft genome of anammox bacterium scalindua brodae, obtained using differential coverage binning of sequence data from two enrichment reactors.</title>
        <authorList>
            <person name="Speth D.R."/>
            <person name="Russ L."/>
            <person name="Kartal B."/>
            <person name="Op den Camp H.J."/>
            <person name="Dutilh B.E."/>
            <person name="Jetten M.S."/>
        </authorList>
    </citation>
    <scope>NUCLEOTIDE SEQUENCE [LARGE SCALE GENOMIC DNA]</scope>
    <source>
        <strain evidence="7">RU1</strain>
    </source>
</reference>
<dbReference type="SUPFAM" id="SSF102114">
    <property type="entry name" value="Radical SAM enzymes"/>
    <property type="match status" value="1"/>
</dbReference>
<gene>
    <name evidence="7" type="primary">thiH_2</name>
    <name evidence="7" type="ORF">SCABRO_03281</name>
</gene>
<dbReference type="Proteomes" id="UP000030652">
    <property type="component" value="Unassembled WGS sequence"/>
</dbReference>
<dbReference type="GO" id="GO:0046872">
    <property type="term" value="F:metal ion binding"/>
    <property type="evidence" value="ECO:0007669"/>
    <property type="project" value="UniProtKB-KW"/>
</dbReference>
<name>A0A0B0EEE4_9BACT</name>
<dbReference type="PANTHER" id="PTHR43583:SF2">
    <property type="entry name" value="THIAZOLE BIOSYNTHESIS PROTEIN"/>
    <property type="match status" value="1"/>
</dbReference>
<dbReference type="InterPro" id="IPR034428">
    <property type="entry name" value="ThiH/NoCL/HydG-like"/>
</dbReference>
<evidence type="ECO:0000256" key="4">
    <source>
        <dbReference type="ARBA" id="ARBA00023004"/>
    </source>
</evidence>
<keyword evidence="4" id="KW-0408">Iron</keyword>
<evidence type="ECO:0000256" key="2">
    <source>
        <dbReference type="ARBA" id="ARBA00022691"/>
    </source>
</evidence>
<dbReference type="PANTHER" id="PTHR43583">
    <property type="entry name" value="2-IMINOACETATE SYNTHASE"/>
    <property type="match status" value="1"/>
</dbReference>
<dbReference type="EMBL" id="JRYO01000225">
    <property type="protein sequence ID" value="KHE90979.1"/>
    <property type="molecule type" value="Genomic_DNA"/>
</dbReference>
<dbReference type="AlphaFoldDB" id="A0A0B0EEE4"/>
<dbReference type="GO" id="GO:0051536">
    <property type="term" value="F:iron-sulfur cluster binding"/>
    <property type="evidence" value="ECO:0007669"/>
    <property type="project" value="UniProtKB-KW"/>
</dbReference>
<comment type="caution">
    <text evidence="7">The sequence shown here is derived from an EMBL/GenBank/DDBJ whole genome shotgun (WGS) entry which is preliminary data.</text>
</comment>
<dbReference type="SFLD" id="SFLDS00029">
    <property type="entry name" value="Radical_SAM"/>
    <property type="match status" value="1"/>
</dbReference>
<evidence type="ECO:0000256" key="3">
    <source>
        <dbReference type="ARBA" id="ARBA00022723"/>
    </source>
</evidence>
<comment type="cofactor">
    <cofactor evidence="1">
        <name>[4Fe-4S] cluster</name>
        <dbReference type="ChEBI" id="CHEBI:49883"/>
    </cofactor>
</comment>
<accession>A0A0B0EEE4</accession>
<dbReference type="Gene3D" id="3.20.20.70">
    <property type="entry name" value="Aldolase class I"/>
    <property type="match status" value="1"/>
</dbReference>
<organism evidence="7 8">
    <name type="scientific">Candidatus Scalindua brodae</name>
    <dbReference type="NCBI Taxonomy" id="237368"/>
    <lineage>
        <taxon>Bacteria</taxon>
        <taxon>Pseudomonadati</taxon>
        <taxon>Planctomycetota</taxon>
        <taxon>Candidatus Brocadiia</taxon>
        <taxon>Candidatus Brocadiales</taxon>
        <taxon>Candidatus Scalinduaceae</taxon>
        <taxon>Candidatus Scalindua</taxon>
    </lineage>
</organism>
<keyword evidence="5" id="KW-0411">Iron-sulfur</keyword>
<evidence type="ECO:0000256" key="5">
    <source>
        <dbReference type="ARBA" id="ARBA00023014"/>
    </source>
</evidence>
<keyword evidence="3" id="KW-0479">Metal-binding</keyword>
<protein>
    <submittedName>
        <fullName evidence="7">Strongly similair to thiamine biosynthesis enzyme ThiH</fullName>
    </submittedName>
</protein>
<dbReference type="InterPro" id="IPR007197">
    <property type="entry name" value="rSAM"/>
</dbReference>
<evidence type="ECO:0000259" key="6">
    <source>
        <dbReference type="SMART" id="SM00729"/>
    </source>
</evidence>
<dbReference type="eggNOG" id="COG0502">
    <property type="taxonomic scope" value="Bacteria"/>
</dbReference>
<evidence type="ECO:0000256" key="1">
    <source>
        <dbReference type="ARBA" id="ARBA00001966"/>
    </source>
</evidence>
<keyword evidence="2" id="KW-0949">S-adenosyl-L-methionine</keyword>
<dbReference type="SMART" id="SM00729">
    <property type="entry name" value="Elp3"/>
    <property type="match status" value="1"/>
</dbReference>
<evidence type="ECO:0000313" key="8">
    <source>
        <dbReference type="Proteomes" id="UP000030652"/>
    </source>
</evidence>
<dbReference type="InterPro" id="IPR013785">
    <property type="entry name" value="Aldolase_TIM"/>
</dbReference>
<proteinExistence type="predicted"/>
<evidence type="ECO:0000313" key="7">
    <source>
        <dbReference type="EMBL" id="KHE90979.1"/>
    </source>
</evidence>
<dbReference type="GO" id="GO:0003824">
    <property type="term" value="F:catalytic activity"/>
    <property type="evidence" value="ECO:0007669"/>
    <property type="project" value="InterPro"/>
</dbReference>
<dbReference type="InterPro" id="IPR006638">
    <property type="entry name" value="Elp3/MiaA/NifB-like_rSAM"/>
</dbReference>
<dbReference type="SFLD" id="SFLDG01060">
    <property type="entry name" value="BATS_domain_containing"/>
    <property type="match status" value="1"/>
</dbReference>
<sequence>MRDKRQMKNVNIIVPQYHSSYCIDDCAYCGFKNSNKNIPRHRLSDDDFKKEIQILLSWGYRAIEFVYSSDRYFGTDVIAKRIEYVKELGLKSKIEIRIGLNTEPLDFDDYKTLKSSGLDFVVLWMETYSRDLFKYWHGTITPKSNYTYRYEAYGRAIEAGINNYGMGVLFGLNYWKDEVVALINHADYLYQKYNYKPYIIGIPRIKQAHSVILNGQLKPMSDSEFSEACNMYKKSFPETMLFFNTRESFELNVKCCSNNDLITIDCGTYPRAFLEPNLVKNVNEQFQTHYYEREDTIKKLKQNNIIPNFDW</sequence>
<feature type="domain" description="Elp3/MiaA/NifB-like radical SAM core" evidence="6">
    <location>
        <begin position="12"/>
        <end position="231"/>
    </location>
</feature>